<evidence type="ECO:0000259" key="2">
    <source>
        <dbReference type="PROSITE" id="PS50234"/>
    </source>
</evidence>
<keyword evidence="1" id="KW-1133">Transmembrane helix</keyword>
<protein>
    <recommendedName>
        <fullName evidence="2">VWFA domain-containing protein</fullName>
    </recommendedName>
</protein>
<dbReference type="AlphaFoldDB" id="A0A1Y1QJR5"/>
<proteinExistence type="predicted"/>
<evidence type="ECO:0000313" key="4">
    <source>
        <dbReference type="Proteomes" id="UP000192491"/>
    </source>
</evidence>
<feature type="transmembrane region" description="Helical" evidence="1">
    <location>
        <begin position="100"/>
        <end position="117"/>
    </location>
</feature>
<gene>
    <name evidence="3" type="ORF">BWK73_28045</name>
</gene>
<dbReference type="PROSITE" id="PS50234">
    <property type="entry name" value="VWFA"/>
    <property type="match status" value="1"/>
</dbReference>
<dbReference type="SUPFAM" id="SSF53300">
    <property type="entry name" value="vWA-like"/>
    <property type="match status" value="1"/>
</dbReference>
<dbReference type="Pfam" id="PF13519">
    <property type="entry name" value="VWA_2"/>
    <property type="match status" value="1"/>
</dbReference>
<dbReference type="InterPro" id="IPR050768">
    <property type="entry name" value="UPF0353/GerABKA_families"/>
</dbReference>
<feature type="transmembrane region" description="Helical" evidence="1">
    <location>
        <begin position="6"/>
        <end position="24"/>
    </location>
</feature>
<dbReference type="Proteomes" id="UP000192491">
    <property type="component" value="Unassembled WGS sequence"/>
</dbReference>
<organism evidence="3 4">
    <name type="scientific">Thiothrix lacustris</name>
    <dbReference type="NCBI Taxonomy" id="525917"/>
    <lineage>
        <taxon>Bacteria</taxon>
        <taxon>Pseudomonadati</taxon>
        <taxon>Pseudomonadota</taxon>
        <taxon>Gammaproteobacteria</taxon>
        <taxon>Thiotrichales</taxon>
        <taxon>Thiotrichaceae</taxon>
        <taxon>Thiothrix</taxon>
    </lineage>
</organism>
<dbReference type="InterPro" id="IPR002035">
    <property type="entry name" value="VWF_A"/>
</dbReference>
<dbReference type="PANTHER" id="PTHR22550:SF18">
    <property type="entry name" value="VWFA DOMAIN-CONTAINING PROTEIN"/>
    <property type="match status" value="1"/>
</dbReference>
<dbReference type="SMART" id="SM00327">
    <property type="entry name" value="VWA"/>
    <property type="match status" value="1"/>
</dbReference>
<sequence length="333" mass="37057">MNIDWLTPYYALIPLALLLASTSLSQRTHHRSLSEVEGNSGSRIFLHPLAHLLPTTPRPTWQRYLERFLFIWLWLMLAFTIAQPVRLGAKLPDLPPERDIVLLVDVSISMTLTDYAIGGQKQARMDVLKTLLHDFATRLTGERLGVIVFAENPYLLVPLTRDPTLVQRQLQRLTPTLAGRVSAVGDAVTLALKEAAKRPQRKQIFVLFTDADESIGRVTPEAAADLAAQAGIPLYTVAIGSTAATRQGDTGGLAYQPVNLALLQAMSKRTGATTYQAGDATAIEQALADITRQHQNRAEQPPRYEQQPLYHWFLLAGLLPLMLWQLWQRRSAA</sequence>
<dbReference type="InterPro" id="IPR036465">
    <property type="entry name" value="vWFA_dom_sf"/>
</dbReference>
<comment type="caution">
    <text evidence="3">The sequence shown here is derived from an EMBL/GenBank/DDBJ whole genome shotgun (WGS) entry which is preliminary data.</text>
</comment>
<accession>A0A1Y1QJR5</accession>
<keyword evidence="1" id="KW-0812">Transmembrane</keyword>
<keyword evidence="1" id="KW-0472">Membrane</keyword>
<dbReference type="EMBL" id="MTEJ01000209">
    <property type="protein sequence ID" value="OQX07419.1"/>
    <property type="molecule type" value="Genomic_DNA"/>
</dbReference>
<dbReference type="PANTHER" id="PTHR22550">
    <property type="entry name" value="SPORE GERMINATION PROTEIN"/>
    <property type="match status" value="1"/>
</dbReference>
<feature type="domain" description="VWFA" evidence="2">
    <location>
        <begin position="99"/>
        <end position="290"/>
    </location>
</feature>
<feature type="transmembrane region" description="Helical" evidence="1">
    <location>
        <begin position="68"/>
        <end position="88"/>
    </location>
</feature>
<name>A0A1Y1QJR5_9GAMM</name>
<evidence type="ECO:0000313" key="3">
    <source>
        <dbReference type="EMBL" id="OQX07419.1"/>
    </source>
</evidence>
<dbReference type="Gene3D" id="3.40.50.410">
    <property type="entry name" value="von Willebrand factor, type A domain"/>
    <property type="match status" value="1"/>
</dbReference>
<feature type="transmembrane region" description="Helical" evidence="1">
    <location>
        <begin position="309"/>
        <end position="327"/>
    </location>
</feature>
<evidence type="ECO:0000256" key="1">
    <source>
        <dbReference type="SAM" id="Phobius"/>
    </source>
</evidence>
<reference evidence="3 4" key="1">
    <citation type="submission" date="2017-01" db="EMBL/GenBank/DDBJ databases">
        <title>Novel large sulfur bacteria in the metagenomes of groundwater-fed chemosynthetic microbial mats in the Lake Huron basin.</title>
        <authorList>
            <person name="Sharrar A.M."/>
            <person name="Flood B.E."/>
            <person name="Bailey J.V."/>
            <person name="Jones D.S."/>
            <person name="Biddanda B."/>
            <person name="Ruberg S.A."/>
            <person name="Marcus D.N."/>
            <person name="Dick G.J."/>
        </authorList>
    </citation>
    <scope>NUCLEOTIDE SEQUENCE [LARGE SCALE GENOMIC DNA]</scope>
    <source>
        <strain evidence="3">A8</strain>
    </source>
</reference>